<feature type="domain" description="PAC" evidence="14">
    <location>
        <begin position="176"/>
        <end position="227"/>
    </location>
</feature>
<dbReference type="GO" id="GO:0000155">
    <property type="term" value="F:phosphorelay sensor kinase activity"/>
    <property type="evidence" value="ECO:0007669"/>
    <property type="project" value="InterPro"/>
</dbReference>
<dbReference type="InterPro" id="IPR003594">
    <property type="entry name" value="HATPase_dom"/>
</dbReference>
<dbReference type="SMART" id="SM00091">
    <property type="entry name" value="PAS"/>
    <property type="match status" value="1"/>
</dbReference>
<dbReference type="EC" id="2.7.13.3" evidence="3"/>
<dbReference type="InterPro" id="IPR004358">
    <property type="entry name" value="Sig_transdc_His_kin-like_C"/>
</dbReference>
<dbReference type="Gene3D" id="3.30.565.10">
    <property type="entry name" value="Histidine kinase-like ATPase, C-terminal domain"/>
    <property type="match status" value="1"/>
</dbReference>
<dbReference type="GO" id="GO:0007234">
    <property type="term" value="P:osmosensory signaling via phosphorelay pathway"/>
    <property type="evidence" value="ECO:0007669"/>
    <property type="project" value="TreeGrafter"/>
</dbReference>
<gene>
    <name evidence="16" type="ORF">KC573_02035</name>
</gene>
<dbReference type="SMART" id="SM00304">
    <property type="entry name" value="HAMP"/>
    <property type="match status" value="1"/>
</dbReference>
<evidence type="ECO:0000256" key="6">
    <source>
        <dbReference type="ARBA" id="ARBA00022692"/>
    </source>
</evidence>
<keyword evidence="12" id="KW-0472">Membrane</keyword>
<dbReference type="PRINTS" id="PR00344">
    <property type="entry name" value="BCTRLSENSOR"/>
</dbReference>
<dbReference type="PROSITE" id="PS50109">
    <property type="entry name" value="HIS_KIN"/>
    <property type="match status" value="1"/>
</dbReference>
<dbReference type="Pfam" id="PF13426">
    <property type="entry name" value="PAS_9"/>
    <property type="match status" value="1"/>
</dbReference>
<proteinExistence type="predicted"/>
<dbReference type="InterPro" id="IPR000700">
    <property type="entry name" value="PAS-assoc_C"/>
</dbReference>
<dbReference type="PROSITE" id="PS50885">
    <property type="entry name" value="HAMP"/>
    <property type="match status" value="1"/>
</dbReference>
<dbReference type="InterPro" id="IPR036097">
    <property type="entry name" value="HisK_dim/P_sf"/>
</dbReference>
<dbReference type="GO" id="GO:0000156">
    <property type="term" value="F:phosphorelay response regulator activity"/>
    <property type="evidence" value="ECO:0007669"/>
    <property type="project" value="TreeGrafter"/>
</dbReference>
<dbReference type="SMART" id="SM00388">
    <property type="entry name" value="HisKA"/>
    <property type="match status" value="1"/>
</dbReference>
<evidence type="ECO:0000259" key="14">
    <source>
        <dbReference type="PROSITE" id="PS50113"/>
    </source>
</evidence>
<evidence type="ECO:0000256" key="1">
    <source>
        <dbReference type="ARBA" id="ARBA00000085"/>
    </source>
</evidence>
<keyword evidence="4" id="KW-0597">Phosphoprotein</keyword>
<dbReference type="AlphaFoldDB" id="A0A955LVM2"/>
<evidence type="ECO:0000256" key="8">
    <source>
        <dbReference type="ARBA" id="ARBA00022777"/>
    </source>
</evidence>
<keyword evidence="6" id="KW-0812">Transmembrane</keyword>
<keyword evidence="9" id="KW-0067">ATP-binding</keyword>
<reference evidence="16" key="2">
    <citation type="journal article" date="2021" name="Microbiome">
        <title>Successional dynamics and alternative stable states in a saline activated sludge microbial community over 9 years.</title>
        <authorList>
            <person name="Wang Y."/>
            <person name="Ye J."/>
            <person name="Ju F."/>
            <person name="Liu L."/>
            <person name="Boyd J.A."/>
            <person name="Deng Y."/>
            <person name="Parks D.H."/>
            <person name="Jiang X."/>
            <person name="Yin X."/>
            <person name="Woodcroft B.J."/>
            <person name="Tyson G.W."/>
            <person name="Hugenholtz P."/>
            <person name="Polz M.F."/>
            <person name="Zhang T."/>
        </authorList>
    </citation>
    <scope>NUCLEOTIDE SEQUENCE</scope>
    <source>
        <strain evidence="16">HKST-UBA02</strain>
    </source>
</reference>
<dbReference type="InterPro" id="IPR036890">
    <property type="entry name" value="HATPase_C_sf"/>
</dbReference>
<dbReference type="SUPFAM" id="SSF55874">
    <property type="entry name" value="ATPase domain of HSP90 chaperone/DNA topoisomerase II/histidine kinase"/>
    <property type="match status" value="1"/>
</dbReference>
<dbReference type="Proteomes" id="UP000699691">
    <property type="component" value="Unassembled WGS sequence"/>
</dbReference>
<dbReference type="Pfam" id="PF02518">
    <property type="entry name" value="HATPase_c"/>
    <property type="match status" value="1"/>
</dbReference>
<accession>A0A955LVM2</accession>
<evidence type="ECO:0000256" key="3">
    <source>
        <dbReference type="ARBA" id="ARBA00012438"/>
    </source>
</evidence>
<dbReference type="GO" id="GO:0016020">
    <property type="term" value="C:membrane"/>
    <property type="evidence" value="ECO:0007669"/>
    <property type="project" value="UniProtKB-SubCell"/>
</dbReference>
<reference evidence="16" key="1">
    <citation type="submission" date="2020-04" db="EMBL/GenBank/DDBJ databases">
        <authorList>
            <person name="Zhang T."/>
        </authorList>
    </citation>
    <scope>NUCLEOTIDE SEQUENCE</scope>
    <source>
        <strain evidence="16">HKST-UBA02</strain>
    </source>
</reference>
<keyword evidence="11" id="KW-0902">Two-component regulatory system</keyword>
<dbReference type="Gene3D" id="3.30.450.20">
    <property type="entry name" value="PAS domain"/>
    <property type="match status" value="1"/>
</dbReference>
<dbReference type="SUPFAM" id="SSF55785">
    <property type="entry name" value="PYP-like sensor domain (PAS domain)"/>
    <property type="match status" value="1"/>
</dbReference>
<evidence type="ECO:0000256" key="12">
    <source>
        <dbReference type="ARBA" id="ARBA00023136"/>
    </source>
</evidence>
<comment type="subcellular location">
    <subcellularLocation>
        <location evidence="2">Membrane</location>
        <topology evidence="2">Multi-pass membrane protein</topology>
    </subcellularLocation>
</comment>
<dbReference type="SMART" id="SM00387">
    <property type="entry name" value="HATPase_c"/>
    <property type="match status" value="1"/>
</dbReference>
<keyword evidence="10" id="KW-1133">Transmembrane helix</keyword>
<name>A0A955LVM2_UNCKA</name>
<dbReference type="GO" id="GO:0005524">
    <property type="term" value="F:ATP binding"/>
    <property type="evidence" value="ECO:0007669"/>
    <property type="project" value="UniProtKB-KW"/>
</dbReference>
<protein>
    <recommendedName>
        <fullName evidence="3">histidine kinase</fullName>
        <ecNumber evidence="3">2.7.13.3</ecNumber>
    </recommendedName>
</protein>
<evidence type="ECO:0000256" key="7">
    <source>
        <dbReference type="ARBA" id="ARBA00022741"/>
    </source>
</evidence>
<dbReference type="NCBIfam" id="TIGR00229">
    <property type="entry name" value="sensory_box"/>
    <property type="match status" value="1"/>
</dbReference>
<comment type="caution">
    <text evidence="16">The sequence shown here is derived from an EMBL/GenBank/DDBJ whole genome shotgun (WGS) entry which is preliminary data.</text>
</comment>
<evidence type="ECO:0000259" key="15">
    <source>
        <dbReference type="PROSITE" id="PS50885"/>
    </source>
</evidence>
<keyword evidence="7" id="KW-0547">Nucleotide-binding</keyword>
<evidence type="ECO:0000256" key="5">
    <source>
        <dbReference type="ARBA" id="ARBA00022679"/>
    </source>
</evidence>
<dbReference type="Gene3D" id="1.10.287.130">
    <property type="match status" value="1"/>
</dbReference>
<evidence type="ECO:0000256" key="9">
    <source>
        <dbReference type="ARBA" id="ARBA00022840"/>
    </source>
</evidence>
<sequence length="474" mass="52855">MSEEIIQLEDNKTYTKAEIQTYINKRLESLNGLLAAVASSDYSQDVPMAEQEDEFSELFVSIQLMLDVIREQVGELTVFNKELEAKVAEKMFELTKSNEMNEAILANIGDGLIVVDAHLKILSANRSAEKMLNVSEGDLDHITWPGKYVVVNETNTVVAIDELAVSEALRTGTIIHDDKHMFTRADGSRFFVFFTASTIKQEDTVIGAIIVFSDITLEKEIDQAKTEFVSLAAHQLRAPLSTISWYVETLLDGDIGEFDNEVKESLEQVYSDSNRLIELVNALLDVSRLDLGTFSIQPEPVILVDIITDVLRLVKPRQEEKNLAIKTDIEGAIPVINMDKTLTRMIIDNLITNAIKYTPKGGTVSVSLGIHKAGQTVEGVYLNEDSILFSVRDTGYGIPSYQQGKIFQKLFRADNVKYKDEQGTGLGLYMVKAIISEIEGNIWFESKEGEGTVFYVLLPMSGMKVREGSKKLGE</sequence>
<dbReference type="CDD" id="cd00130">
    <property type="entry name" value="PAS"/>
    <property type="match status" value="1"/>
</dbReference>
<dbReference type="CDD" id="cd00075">
    <property type="entry name" value="HATPase"/>
    <property type="match status" value="1"/>
</dbReference>
<dbReference type="InterPro" id="IPR000014">
    <property type="entry name" value="PAS"/>
</dbReference>
<comment type="catalytic activity">
    <reaction evidence="1">
        <text>ATP + protein L-histidine = ADP + protein N-phospho-L-histidine.</text>
        <dbReference type="EC" id="2.7.13.3"/>
    </reaction>
</comment>
<dbReference type="SUPFAM" id="SSF47384">
    <property type="entry name" value="Homodimeric domain of signal transducing histidine kinase"/>
    <property type="match status" value="1"/>
</dbReference>
<keyword evidence="8" id="KW-0418">Kinase</keyword>
<evidence type="ECO:0000259" key="13">
    <source>
        <dbReference type="PROSITE" id="PS50109"/>
    </source>
</evidence>
<evidence type="ECO:0000313" key="17">
    <source>
        <dbReference type="Proteomes" id="UP000699691"/>
    </source>
</evidence>
<dbReference type="InterPro" id="IPR003661">
    <property type="entry name" value="HisK_dim/P_dom"/>
</dbReference>
<evidence type="ECO:0000256" key="11">
    <source>
        <dbReference type="ARBA" id="ARBA00023012"/>
    </source>
</evidence>
<keyword evidence="5" id="KW-0808">Transferase</keyword>
<dbReference type="InterPro" id="IPR005467">
    <property type="entry name" value="His_kinase_dom"/>
</dbReference>
<dbReference type="Pfam" id="PF00512">
    <property type="entry name" value="HisKA"/>
    <property type="match status" value="1"/>
</dbReference>
<evidence type="ECO:0000313" key="16">
    <source>
        <dbReference type="EMBL" id="MCA9397583.1"/>
    </source>
</evidence>
<evidence type="ECO:0000256" key="10">
    <source>
        <dbReference type="ARBA" id="ARBA00022989"/>
    </source>
</evidence>
<feature type="domain" description="Histidine kinase" evidence="13">
    <location>
        <begin position="231"/>
        <end position="462"/>
    </location>
</feature>
<dbReference type="PANTHER" id="PTHR42878:SF7">
    <property type="entry name" value="SENSOR HISTIDINE KINASE GLRK"/>
    <property type="match status" value="1"/>
</dbReference>
<dbReference type="GO" id="GO:0030295">
    <property type="term" value="F:protein kinase activator activity"/>
    <property type="evidence" value="ECO:0007669"/>
    <property type="project" value="TreeGrafter"/>
</dbReference>
<dbReference type="EMBL" id="JAGQKY010000071">
    <property type="protein sequence ID" value="MCA9397583.1"/>
    <property type="molecule type" value="Genomic_DNA"/>
</dbReference>
<evidence type="ECO:0000256" key="4">
    <source>
        <dbReference type="ARBA" id="ARBA00022553"/>
    </source>
</evidence>
<organism evidence="16 17">
    <name type="scientific">candidate division WWE3 bacterium</name>
    <dbReference type="NCBI Taxonomy" id="2053526"/>
    <lineage>
        <taxon>Bacteria</taxon>
        <taxon>Katanobacteria</taxon>
    </lineage>
</organism>
<dbReference type="InterPro" id="IPR003660">
    <property type="entry name" value="HAMP_dom"/>
</dbReference>
<feature type="domain" description="HAMP" evidence="15">
    <location>
        <begin position="21"/>
        <end position="74"/>
    </location>
</feature>
<dbReference type="FunFam" id="3.30.565.10:FF:000006">
    <property type="entry name" value="Sensor histidine kinase WalK"/>
    <property type="match status" value="1"/>
</dbReference>
<dbReference type="CDD" id="cd00082">
    <property type="entry name" value="HisKA"/>
    <property type="match status" value="1"/>
</dbReference>
<dbReference type="PROSITE" id="PS50113">
    <property type="entry name" value="PAC"/>
    <property type="match status" value="1"/>
</dbReference>
<dbReference type="InterPro" id="IPR035965">
    <property type="entry name" value="PAS-like_dom_sf"/>
</dbReference>
<evidence type="ECO:0000256" key="2">
    <source>
        <dbReference type="ARBA" id="ARBA00004141"/>
    </source>
</evidence>
<dbReference type="InterPro" id="IPR050351">
    <property type="entry name" value="BphY/WalK/GraS-like"/>
</dbReference>
<dbReference type="PANTHER" id="PTHR42878">
    <property type="entry name" value="TWO-COMPONENT HISTIDINE KINASE"/>
    <property type="match status" value="1"/>
</dbReference>